<dbReference type="EMBL" id="WTVR01000042">
    <property type="protein sequence ID" value="NMF90441.1"/>
    <property type="molecule type" value="Genomic_DNA"/>
</dbReference>
<keyword evidence="5 7" id="KW-1133">Transmembrane helix</keyword>
<comment type="caution">
    <text evidence="9">The sequence shown here is derived from an EMBL/GenBank/DDBJ whole genome shotgun (WGS) entry which is preliminary data.</text>
</comment>
<comment type="subunit">
    <text evidence="7">The complex comprises the extracytoplasmic solute receptor protein and the two transmembrane proteins.</text>
</comment>
<evidence type="ECO:0000256" key="6">
    <source>
        <dbReference type="ARBA" id="ARBA00023136"/>
    </source>
</evidence>
<evidence type="ECO:0000256" key="5">
    <source>
        <dbReference type="ARBA" id="ARBA00022989"/>
    </source>
</evidence>
<comment type="similarity">
    <text evidence="7">Belongs to the TRAP transporter small permease family.</text>
</comment>
<keyword evidence="2 7" id="KW-0813">Transport</keyword>
<gene>
    <name evidence="9" type="ORF">GPA26_18380</name>
</gene>
<keyword evidence="4 7" id="KW-0812">Transmembrane</keyword>
<evidence type="ECO:0000313" key="9">
    <source>
        <dbReference type="EMBL" id="NMF90441.1"/>
    </source>
</evidence>
<evidence type="ECO:0000256" key="7">
    <source>
        <dbReference type="RuleBase" id="RU369079"/>
    </source>
</evidence>
<sequence length="219" mass="22984">MHTSVVSLDAAAAAGLRPAKVCGAGSVEGEGGDEDAGVQLEPGSIEHVAHPEALPHGPWGRRLYAASRVSALMGGTIFMLLIGMSLASIVGRKLFALPVPGDFEVLQMGAAVASATFFSYCQMVDGHVRVDFFTHWLPQRGRAFLDGLAALLMGAVALLIAWRTAVAAVASYESGEASLMLGWPGWVSIALIVPAFLLFATTSLYIAGRRFRIVTGGEK</sequence>
<dbReference type="Pfam" id="PF04290">
    <property type="entry name" value="DctQ"/>
    <property type="match status" value="1"/>
</dbReference>
<evidence type="ECO:0000313" key="10">
    <source>
        <dbReference type="Proteomes" id="UP000652074"/>
    </source>
</evidence>
<evidence type="ECO:0000256" key="2">
    <source>
        <dbReference type="ARBA" id="ARBA00022448"/>
    </source>
</evidence>
<accession>A0ABX1MT80</accession>
<proteinExistence type="inferred from homology"/>
<evidence type="ECO:0000256" key="1">
    <source>
        <dbReference type="ARBA" id="ARBA00004651"/>
    </source>
</evidence>
<keyword evidence="10" id="KW-1185">Reference proteome</keyword>
<dbReference type="Proteomes" id="UP000652074">
    <property type="component" value="Unassembled WGS sequence"/>
</dbReference>
<evidence type="ECO:0000256" key="4">
    <source>
        <dbReference type="ARBA" id="ARBA00022692"/>
    </source>
</evidence>
<feature type="transmembrane region" description="Helical" evidence="7">
    <location>
        <begin position="185"/>
        <end position="207"/>
    </location>
</feature>
<protein>
    <recommendedName>
        <fullName evidence="7">TRAP transporter small permease protein</fullName>
    </recommendedName>
</protein>
<comment type="function">
    <text evidence="7">Part of the tripartite ATP-independent periplasmic (TRAP) transport system.</text>
</comment>
<feature type="transmembrane region" description="Helical" evidence="7">
    <location>
        <begin position="143"/>
        <end position="165"/>
    </location>
</feature>
<organism evidence="9 10">
    <name type="scientific">Aromatoleum petrolei</name>
    <dbReference type="NCBI Taxonomy" id="76116"/>
    <lineage>
        <taxon>Bacteria</taxon>
        <taxon>Pseudomonadati</taxon>
        <taxon>Pseudomonadota</taxon>
        <taxon>Betaproteobacteria</taxon>
        <taxon>Rhodocyclales</taxon>
        <taxon>Rhodocyclaceae</taxon>
        <taxon>Aromatoleum</taxon>
    </lineage>
</organism>
<evidence type="ECO:0000259" key="8">
    <source>
        <dbReference type="Pfam" id="PF04290"/>
    </source>
</evidence>
<evidence type="ECO:0000256" key="3">
    <source>
        <dbReference type="ARBA" id="ARBA00022475"/>
    </source>
</evidence>
<keyword evidence="7" id="KW-0997">Cell inner membrane</keyword>
<feature type="domain" description="Tripartite ATP-independent periplasmic transporters DctQ component" evidence="8">
    <location>
        <begin position="82"/>
        <end position="211"/>
    </location>
</feature>
<keyword evidence="3" id="KW-1003">Cell membrane</keyword>
<name>A0ABX1MT80_9RHOO</name>
<dbReference type="RefSeq" id="WP_169207782.1">
    <property type="nucleotide sequence ID" value="NZ_CP059560.1"/>
</dbReference>
<dbReference type="InterPro" id="IPR055348">
    <property type="entry name" value="DctQ"/>
</dbReference>
<keyword evidence="6 7" id="KW-0472">Membrane</keyword>
<reference evidence="9 10" key="1">
    <citation type="submission" date="2019-12" db="EMBL/GenBank/DDBJ databases">
        <title>Comparative genomics gives insights into the taxonomy of the Azoarcus-Aromatoleum group and reveals separate origins of nif in the plant-associated Azoarcus and non-plant-associated Aromatoleum sub-groups.</title>
        <authorList>
            <person name="Lafos M."/>
            <person name="Maluk M."/>
            <person name="Batista M."/>
            <person name="Junghare M."/>
            <person name="Carmona M."/>
            <person name="Faoro H."/>
            <person name="Cruz L.M."/>
            <person name="Battistoni F."/>
            <person name="De Souza E."/>
            <person name="Pedrosa F."/>
            <person name="Chen W.-M."/>
            <person name="Poole P.S."/>
            <person name="Dixon R.A."/>
            <person name="James E.K."/>
        </authorList>
    </citation>
    <scope>NUCLEOTIDE SEQUENCE [LARGE SCALE GENOMIC DNA]</scope>
    <source>
        <strain evidence="9 10">ToN1</strain>
    </source>
</reference>
<feature type="transmembrane region" description="Helical" evidence="7">
    <location>
        <begin position="69"/>
        <end position="90"/>
    </location>
</feature>
<comment type="subcellular location">
    <subcellularLocation>
        <location evidence="7">Cell inner membrane</location>
        <topology evidence="7">Multi-pass membrane protein</topology>
    </subcellularLocation>
    <subcellularLocation>
        <location evidence="1">Cell membrane</location>
        <topology evidence="1">Multi-pass membrane protein</topology>
    </subcellularLocation>
</comment>
<feature type="transmembrane region" description="Helical" evidence="7">
    <location>
        <begin position="105"/>
        <end position="123"/>
    </location>
</feature>